<evidence type="ECO:0000256" key="1">
    <source>
        <dbReference type="ARBA" id="ARBA00004123"/>
    </source>
</evidence>
<keyword evidence="6" id="KW-0862">Zinc</keyword>
<evidence type="ECO:0000256" key="5">
    <source>
        <dbReference type="ARBA" id="ARBA00022771"/>
    </source>
</evidence>
<dbReference type="EMBL" id="LR743597">
    <property type="protein sequence ID" value="CAA2627460.1"/>
    <property type="molecule type" value="Genomic_DNA"/>
</dbReference>
<keyword evidence="12" id="KW-1185">Reference proteome</keyword>
<keyword evidence="5" id="KW-0863">Zinc-finger</keyword>
<dbReference type="GO" id="GO:0008270">
    <property type="term" value="F:zinc ion binding"/>
    <property type="evidence" value="ECO:0007669"/>
    <property type="project" value="UniProtKB-KW"/>
</dbReference>
<dbReference type="Pfam" id="PF09329">
    <property type="entry name" value="zf-primase"/>
    <property type="match status" value="1"/>
</dbReference>
<dbReference type="InterPro" id="IPR015408">
    <property type="entry name" value="Znf_Mcm10/DnaG"/>
</dbReference>
<dbReference type="GO" id="GO:0006270">
    <property type="term" value="P:DNA replication initiation"/>
    <property type="evidence" value="ECO:0007669"/>
    <property type="project" value="InterPro"/>
</dbReference>
<accession>A0A7I8J9H1</accession>
<comment type="subcellular location">
    <subcellularLocation>
        <location evidence="1">Nucleus</location>
    </subcellularLocation>
</comment>
<evidence type="ECO:0000256" key="4">
    <source>
        <dbReference type="ARBA" id="ARBA00022723"/>
    </source>
</evidence>
<feature type="domain" description="MCM10 OB-fold" evidence="10">
    <location>
        <begin position="92"/>
        <end position="216"/>
    </location>
</feature>
<feature type="region of interest" description="Disordered" evidence="8">
    <location>
        <begin position="1"/>
        <end position="48"/>
    </location>
</feature>
<evidence type="ECO:0000256" key="3">
    <source>
        <dbReference type="ARBA" id="ARBA00022705"/>
    </source>
</evidence>
<proteinExistence type="inferred from homology"/>
<evidence type="ECO:0000313" key="11">
    <source>
        <dbReference type="EMBL" id="CAA2627460.1"/>
    </source>
</evidence>
<evidence type="ECO:0000313" key="12">
    <source>
        <dbReference type="Proteomes" id="UP001189122"/>
    </source>
</evidence>
<evidence type="ECO:0000256" key="6">
    <source>
        <dbReference type="ARBA" id="ARBA00022833"/>
    </source>
</evidence>
<evidence type="ECO:0000256" key="2">
    <source>
        <dbReference type="ARBA" id="ARBA00009679"/>
    </source>
</evidence>
<reference evidence="11 12" key="1">
    <citation type="submission" date="2019-12" db="EMBL/GenBank/DDBJ databases">
        <authorList>
            <person name="Scholz U."/>
            <person name="Mascher M."/>
            <person name="Fiebig A."/>
        </authorList>
    </citation>
    <scope>NUCLEOTIDE SEQUENCE</scope>
</reference>
<dbReference type="PANTHER" id="PTHR13454:SF11">
    <property type="entry name" value="PROTEIN MCM10 HOMOLOG"/>
    <property type="match status" value="1"/>
</dbReference>
<dbReference type="GO" id="GO:0003697">
    <property type="term" value="F:single-stranded DNA binding"/>
    <property type="evidence" value="ECO:0007669"/>
    <property type="project" value="InterPro"/>
</dbReference>
<dbReference type="GO" id="GO:0003688">
    <property type="term" value="F:DNA replication origin binding"/>
    <property type="evidence" value="ECO:0007669"/>
    <property type="project" value="TreeGrafter"/>
</dbReference>
<evidence type="ECO:0000256" key="7">
    <source>
        <dbReference type="ARBA" id="ARBA00023242"/>
    </source>
</evidence>
<comment type="similarity">
    <text evidence="2">Belongs to the MCM10 family.</text>
</comment>
<dbReference type="Pfam" id="PF22379">
    <property type="entry name" value="OB_MCM10"/>
    <property type="match status" value="1"/>
</dbReference>
<feature type="domain" description="Zinc finger Mcm10/DnaG-type" evidence="9">
    <location>
        <begin position="219"/>
        <end position="264"/>
    </location>
</feature>
<dbReference type="EMBL" id="CACRZD030000010">
    <property type="protein sequence ID" value="CAA6666720.1"/>
    <property type="molecule type" value="Genomic_DNA"/>
</dbReference>
<evidence type="ECO:0000259" key="10">
    <source>
        <dbReference type="Pfam" id="PF22379"/>
    </source>
</evidence>
<dbReference type="Gene3D" id="2.40.50.140">
    <property type="entry name" value="Nucleic acid-binding proteins"/>
    <property type="match status" value="1"/>
</dbReference>
<dbReference type="AlphaFoldDB" id="A0A7I8J9H1"/>
<organism evidence="11">
    <name type="scientific">Spirodela intermedia</name>
    <name type="common">Intermediate duckweed</name>
    <dbReference type="NCBI Taxonomy" id="51605"/>
    <lineage>
        <taxon>Eukaryota</taxon>
        <taxon>Viridiplantae</taxon>
        <taxon>Streptophyta</taxon>
        <taxon>Embryophyta</taxon>
        <taxon>Tracheophyta</taxon>
        <taxon>Spermatophyta</taxon>
        <taxon>Magnoliopsida</taxon>
        <taxon>Liliopsida</taxon>
        <taxon>Araceae</taxon>
        <taxon>Lemnoideae</taxon>
        <taxon>Spirodela</taxon>
    </lineage>
</organism>
<keyword evidence="3" id="KW-0235">DNA replication</keyword>
<protein>
    <submittedName>
        <fullName evidence="11">Uncharacterized protein</fullName>
    </submittedName>
</protein>
<sequence>MAAHDDEDDLGLLLSLRERVPETPPGSPRPSSSSRYESEDGSPKRHGATADMSAFRHAVEDYMCVENVAAASVSAICKPCKPQKCSGFVVEKFSGLRIRDLLLSEVELSNHFSDVRFINLAAIRNSMVGDTISGHWATVGVLTEKGSPKLSSSGKNFCVWKIGCLDESVVPVFLFGDAFRNNSGEPVGTVFAFFNSSVRKDGIGISLSVFSAGQLLKMGTSVDYGICRGKRKDGMPCTMVINKRQVTYCKYHLLNASQKYSTMRSELKGGNLRSTFRPHSLRGIHMVDPLKGKSNSSKSAQPVKVLSVDGLKRVLSNAGKVTTKSNSQGIRFLSEVAAKSDSKSKNPNGLLKPNLLHTDPEKRRFVLSPSDLKMACCGSAAHANQHPEAKKRKTSDKLIELEVFSSEDEG</sequence>
<name>A0A7I8J9H1_SPIIN</name>
<evidence type="ECO:0000259" key="9">
    <source>
        <dbReference type="Pfam" id="PF09329"/>
    </source>
</evidence>
<gene>
    <name evidence="11" type="ORF">SI7747_10013113</name>
</gene>
<dbReference type="PANTHER" id="PTHR13454">
    <property type="entry name" value="PROTEIN MCM10 HOMOLOG"/>
    <property type="match status" value="1"/>
</dbReference>
<feature type="compositionally biased region" description="Acidic residues" evidence="8">
    <location>
        <begin position="1"/>
        <end position="10"/>
    </location>
</feature>
<dbReference type="InterPro" id="IPR040184">
    <property type="entry name" value="Mcm10"/>
</dbReference>
<dbReference type="GO" id="GO:0043596">
    <property type="term" value="C:nuclear replication fork"/>
    <property type="evidence" value="ECO:0007669"/>
    <property type="project" value="TreeGrafter"/>
</dbReference>
<evidence type="ECO:0000256" key="8">
    <source>
        <dbReference type="SAM" id="MobiDB-lite"/>
    </source>
</evidence>
<dbReference type="Proteomes" id="UP001189122">
    <property type="component" value="Unassembled WGS sequence"/>
</dbReference>
<dbReference type="InterPro" id="IPR012340">
    <property type="entry name" value="NA-bd_OB-fold"/>
</dbReference>
<dbReference type="InterPro" id="IPR055065">
    <property type="entry name" value="OB_MCM10"/>
</dbReference>
<keyword evidence="4" id="KW-0479">Metal-binding</keyword>
<keyword evidence="7" id="KW-0539">Nucleus</keyword>